<evidence type="ECO:0000256" key="9">
    <source>
        <dbReference type="ARBA" id="ARBA00022982"/>
    </source>
</evidence>
<feature type="transmembrane region" description="Helical" evidence="16">
    <location>
        <begin position="251"/>
        <end position="272"/>
    </location>
</feature>
<dbReference type="GO" id="GO:0031966">
    <property type="term" value="C:mitochondrial membrane"/>
    <property type="evidence" value="ECO:0007669"/>
    <property type="project" value="UniProtKB-SubCell"/>
</dbReference>
<evidence type="ECO:0000256" key="7">
    <source>
        <dbReference type="ARBA" id="ARBA00022692"/>
    </source>
</evidence>
<gene>
    <name evidence="20" type="primary">NAD4</name>
</gene>
<keyword evidence="8" id="KW-1278">Translocase</keyword>
<keyword evidence="7 16" id="KW-0812">Transmembrane</keyword>
<dbReference type="InterPro" id="IPR000260">
    <property type="entry name" value="NADH4_N"/>
</dbReference>
<keyword evidence="6 16" id="KW-0679">Respiratory chain</keyword>
<evidence type="ECO:0000256" key="6">
    <source>
        <dbReference type="ARBA" id="ARBA00022660"/>
    </source>
</evidence>
<feature type="transmembrane region" description="Helical" evidence="16">
    <location>
        <begin position="142"/>
        <end position="167"/>
    </location>
</feature>
<evidence type="ECO:0000256" key="14">
    <source>
        <dbReference type="ARBA" id="ARBA00023136"/>
    </source>
</evidence>
<evidence type="ECO:0000313" key="20">
    <source>
        <dbReference type="EMBL" id="ASK49883.1"/>
    </source>
</evidence>
<evidence type="ECO:0000256" key="13">
    <source>
        <dbReference type="ARBA" id="ARBA00023128"/>
    </source>
</evidence>
<feature type="transmembrane region" description="Helical" evidence="16">
    <location>
        <begin position="92"/>
        <end position="110"/>
    </location>
</feature>
<geneLocation type="mitochondrion" evidence="20"/>
<dbReference type="InterPro" id="IPR001750">
    <property type="entry name" value="ND/Mrp_TM"/>
</dbReference>
<evidence type="ECO:0000256" key="5">
    <source>
        <dbReference type="ARBA" id="ARBA00022448"/>
    </source>
</evidence>
<feature type="domain" description="NADH:ubiquinone oxidoreductase chain 4 N-terminal" evidence="19">
    <location>
        <begin position="1"/>
        <end position="105"/>
    </location>
</feature>
<evidence type="ECO:0000259" key="19">
    <source>
        <dbReference type="Pfam" id="PF01059"/>
    </source>
</evidence>
<dbReference type="GO" id="GO:0008137">
    <property type="term" value="F:NADH dehydrogenase (ubiquinone) activity"/>
    <property type="evidence" value="ECO:0007669"/>
    <property type="project" value="UniProtKB-UniRule"/>
</dbReference>
<feature type="signal peptide" evidence="17">
    <location>
        <begin position="1"/>
        <end position="19"/>
    </location>
</feature>
<evidence type="ECO:0000256" key="4">
    <source>
        <dbReference type="ARBA" id="ARBA00021006"/>
    </source>
</evidence>
<feature type="domain" description="NADH:quinone oxidoreductase/Mrp antiporter transmembrane" evidence="18">
    <location>
        <begin position="109"/>
        <end position="397"/>
    </location>
</feature>
<feature type="chain" id="PRO_5012917065" description="NADH-ubiquinone oxidoreductase chain 4" evidence="17">
    <location>
        <begin position="20"/>
        <end position="454"/>
    </location>
</feature>
<feature type="transmembrane region" description="Helical" evidence="16">
    <location>
        <begin position="12"/>
        <end position="42"/>
    </location>
</feature>
<dbReference type="GO" id="GO:0015990">
    <property type="term" value="P:electron transport coupled proton transport"/>
    <property type="evidence" value="ECO:0007669"/>
    <property type="project" value="TreeGrafter"/>
</dbReference>
<evidence type="ECO:0000256" key="15">
    <source>
        <dbReference type="ARBA" id="ARBA00049551"/>
    </source>
</evidence>
<feature type="transmembrane region" description="Helical" evidence="16">
    <location>
        <begin position="430"/>
        <end position="453"/>
    </location>
</feature>
<feature type="transmembrane region" description="Helical" evidence="16">
    <location>
        <begin position="343"/>
        <end position="366"/>
    </location>
</feature>
<feature type="transmembrane region" description="Helical" evidence="16">
    <location>
        <begin position="386"/>
        <end position="409"/>
    </location>
</feature>
<dbReference type="Pfam" id="PF00361">
    <property type="entry name" value="Proton_antipo_M"/>
    <property type="match status" value="1"/>
</dbReference>
<organism evidence="20">
    <name type="scientific">Samytha californiensis</name>
    <dbReference type="NCBI Taxonomy" id="2019426"/>
    <lineage>
        <taxon>Eukaryota</taxon>
        <taxon>Metazoa</taxon>
        <taxon>Spiralia</taxon>
        <taxon>Lophotrochozoa</taxon>
        <taxon>Annelida</taxon>
        <taxon>Polychaeta</taxon>
        <taxon>Sedentaria</taxon>
        <taxon>Canalipalpata</taxon>
        <taxon>Terebellida</taxon>
        <taxon>Terebelliformia</taxon>
        <taxon>Ampharetidae</taxon>
        <taxon>Samytha</taxon>
    </lineage>
</organism>
<feature type="transmembrane region" description="Helical" evidence="16">
    <location>
        <begin position="116"/>
        <end position="135"/>
    </location>
</feature>
<feature type="transmembrane region" description="Helical" evidence="16">
    <location>
        <begin position="218"/>
        <end position="239"/>
    </location>
</feature>
<dbReference type="EMBL" id="KY972497">
    <property type="protein sequence ID" value="ASK49883.1"/>
    <property type="molecule type" value="Genomic_DNA"/>
</dbReference>
<dbReference type="InterPro" id="IPR003918">
    <property type="entry name" value="NADH_UbQ_OxRdtase"/>
</dbReference>
<keyword evidence="13 16" id="KW-0496">Mitochondrion</keyword>
<reference evidence="20" key="1">
    <citation type="journal article" date="2017" name="Sci. Rep.">
        <title>Multiple introns in a deep-sea Annelid (Decemunciger: Ampharetidae) mitochondrial genome.</title>
        <authorList>
            <person name="Bernardino A.F."/>
            <person name="Li Y."/>
            <person name="Smith C.R."/>
            <person name="Halanych K.M."/>
        </authorList>
    </citation>
    <scope>NUCLEOTIDE SEQUENCE</scope>
</reference>
<evidence type="ECO:0000256" key="1">
    <source>
        <dbReference type="ARBA" id="ARBA00004225"/>
    </source>
</evidence>
<keyword evidence="17" id="KW-0732">Signal</keyword>
<proteinExistence type="inferred from homology"/>
<comment type="similarity">
    <text evidence="2 16">Belongs to the complex I subunit 4 family.</text>
</comment>
<dbReference type="AlphaFoldDB" id="A0A220T2Y4"/>
<feature type="transmembrane region" description="Helical" evidence="16">
    <location>
        <begin position="311"/>
        <end position="331"/>
    </location>
</feature>
<evidence type="ECO:0000256" key="3">
    <source>
        <dbReference type="ARBA" id="ARBA00012944"/>
    </source>
</evidence>
<dbReference type="PRINTS" id="PR01437">
    <property type="entry name" value="NUOXDRDTASE4"/>
</dbReference>
<keyword evidence="5 16" id="KW-0813">Transport</keyword>
<comment type="function">
    <text evidence="16">Core subunit of the mitochondrial membrane respiratory chain NADH dehydrogenase (Complex I) which catalyzes electron transfer from NADH through the respiratory chain, using ubiquinone as an electron acceptor. Essential for the catalytic activity and assembly of complex I.</text>
</comment>
<name>A0A220T2Y4_9ANNE</name>
<keyword evidence="10 16" id="KW-1133">Transmembrane helix</keyword>
<evidence type="ECO:0000256" key="12">
    <source>
        <dbReference type="ARBA" id="ARBA00023075"/>
    </source>
</evidence>
<dbReference type="GO" id="GO:0042773">
    <property type="term" value="P:ATP synthesis coupled electron transport"/>
    <property type="evidence" value="ECO:0007669"/>
    <property type="project" value="InterPro"/>
</dbReference>
<evidence type="ECO:0000256" key="11">
    <source>
        <dbReference type="ARBA" id="ARBA00023027"/>
    </source>
</evidence>
<feature type="transmembrane region" description="Helical" evidence="16">
    <location>
        <begin position="187"/>
        <end position="211"/>
    </location>
</feature>
<dbReference type="GO" id="GO:0048039">
    <property type="term" value="F:ubiquinone binding"/>
    <property type="evidence" value="ECO:0007669"/>
    <property type="project" value="TreeGrafter"/>
</dbReference>
<comment type="catalytic activity">
    <reaction evidence="15 16">
        <text>a ubiquinone + NADH + 5 H(+)(in) = a ubiquinol + NAD(+) + 4 H(+)(out)</text>
        <dbReference type="Rhea" id="RHEA:29091"/>
        <dbReference type="Rhea" id="RHEA-COMP:9565"/>
        <dbReference type="Rhea" id="RHEA-COMP:9566"/>
        <dbReference type="ChEBI" id="CHEBI:15378"/>
        <dbReference type="ChEBI" id="CHEBI:16389"/>
        <dbReference type="ChEBI" id="CHEBI:17976"/>
        <dbReference type="ChEBI" id="CHEBI:57540"/>
        <dbReference type="ChEBI" id="CHEBI:57945"/>
        <dbReference type="EC" id="7.1.1.2"/>
    </reaction>
</comment>
<dbReference type="PANTHER" id="PTHR43507:SF20">
    <property type="entry name" value="NADH-UBIQUINONE OXIDOREDUCTASE CHAIN 4"/>
    <property type="match status" value="1"/>
</dbReference>
<evidence type="ECO:0000256" key="16">
    <source>
        <dbReference type="RuleBase" id="RU003297"/>
    </source>
</evidence>
<sequence length="454" mass="50446">MLSILFTSASLLLLPFVSGNATSWAGVVAVLFLLAVISLGFYPMGMNQESMSNFFFFDGLNLPLVSLSFWICGLMVMASYKVLVNNESSNFFLFNLVSLSVILLICFFSSNMLIFYVFFELSVIPTMIMILVWGYQPERLQASLYFVVYTVSASLPLLISLGVLKFYNSSLFMPFLLWNSGIKLSVLWAWWLFTVMAFLVKLPLYGFHLWLPKAHVEAPVAGSMILAAVLLKLGGYGLIRLSCFFPELSLQMIPLISSVAMIGACASSFICLRQPDLKSMIAYSSVGHMGLMAVGILSCSLWGWFGALSVMVAHGLCSSGLFSMANMIYEYSGSRSLVMIKGLISIFPTMSVWWFFLCVANMSAPPSLNLFGEILLVGAVLKSSDFYSFFFVVSSFLVGSFCLVMYTCTQHGALSNYLSPFFYSSSRNNLVLFLHTVPLYLIILAPNLFFWGIF</sequence>
<comment type="subcellular location">
    <subcellularLocation>
        <location evidence="1 16">Mitochondrion membrane</location>
        <topology evidence="1 16">Multi-pass membrane protein</topology>
    </subcellularLocation>
</comment>
<keyword evidence="12 16" id="KW-0830">Ubiquinone</keyword>
<evidence type="ECO:0000256" key="17">
    <source>
        <dbReference type="SAM" id="SignalP"/>
    </source>
</evidence>
<protein>
    <recommendedName>
        <fullName evidence="4 16">NADH-ubiquinone oxidoreductase chain 4</fullName>
        <ecNumber evidence="3 16">7.1.1.2</ecNumber>
    </recommendedName>
</protein>
<dbReference type="PANTHER" id="PTHR43507">
    <property type="entry name" value="NADH-UBIQUINONE OXIDOREDUCTASE CHAIN 4"/>
    <property type="match status" value="1"/>
</dbReference>
<accession>A0A220T2Y4</accession>
<evidence type="ECO:0000259" key="18">
    <source>
        <dbReference type="Pfam" id="PF00361"/>
    </source>
</evidence>
<keyword evidence="9 16" id="KW-0249">Electron transport</keyword>
<dbReference type="GO" id="GO:0003954">
    <property type="term" value="F:NADH dehydrogenase activity"/>
    <property type="evidence" value="ECO:0007669"/>
    <property type="project" value="TreeGrafter"/>
</dbReference>
<evidence type="ECO:0000256" key="8">
    <source>
        <dbReference type="ARBA" id="ARBA00022967"/>
    </source>
</evidence>
<keyword evidence="11 16" id="KW-0520">NAD</keyword>
<dbReference type="EC" id="7.1.1.2" evidence="3 16"/>
<evidence type="ECO:0000256" key="10">
    <source>
        <dbReference type="ARBA" id="ARBA00022989"/>
    </source>
</evidence>
<dbReference type="Pfam" id="PF01059">
    <property type="entry name" value="Oxidored_q5_N"/>
    <property type="match status" value="1"/>
</dbReference>
<feature type="transmembrane region" description="Helical" evidence="16">
    <location>
        <begin position="62"/>
        <end position="80"/>
    </location>
</feature>
<evidence type="ECO:0000256" key="2">
    <source>
        <dbReference type="ARBA" id="ARBA00009025"/>
    </source>
</evidence>
<feature type="transmembrane region" description="Helical" evidence="16">
    <location>
        <begin position="281"/>
        <end position="305"/>
    </location>
</feature>
<keyword evidence="14 16" id="KW-0472">Membrane</keyword>